<feature type="compositionally biased region" description="Acidic residues" evidence="1">
    <location>
        <begin position="172"/>
        <end position="238"/>
    </location>
</feature>
<sequence>MAGNEGFATKRVLGRCTAEEISSDPAQQKSAIDGFGTPERCATLPTAVTREYALLKRKSKEADQDHDEEQEQEKEINEILATAKLPRRADVVSVAAAEPMVVDPFLEQDIAKATVSEPQADAEIEEPVSEPQAEAEIKEHVSEPQADAEIEEPVSEPQAEAEIKKPVSEPQAEAEIEEPVSEPQAEAEDQDVYADEDADYDYQDGADYDGYYDEDEDDYESEYDDDYDDDDYDDDDYDWESEFAKHRPVVRETLLNFPESANLEPQELDAAVERVLEQSKPEYRDVAAPGKVRLLKNDIRLILAEKWEPHDIHKLLSTLSPAEMIKRSEELDKELPPGNDKEADDRFAELQAKVRKDLIEKGYAEVDEDFYDNRGKFWEELREEWNKIDFSRFRFASSEDGILRYSEELGDFI</sequence>
<dbReference type="PANTHER" id="PTHR35166:SF15">
    <property type="entry name" value="OS05G0193700 PROTEIN"/>
    <property type="match status" value="1"/>
</dbReference>
<reference evidence="2" key="1">
    <citation type="submission" date="2015-06" db="UniProtKB">
        <authorList>
            <consortium name="EnsemblPlants"/>
        </authorList>
    </citation>
    <scope>IDENTIFICATION</scope>
</reference>
<feature type="region of interest" description="Disordered" evidence="1">
    <location>
        <begin position="112"/>
        <end position="238"/>
    </location>
</feature>
<dbReference type="AlphaFoldDB" id="R7W8A0"/>
<protein>
    <submittedName>
        <fullName evidence="2">Uncharacterized protein</fullName>
    </submittedName>
</protein>
<name>R7W8A0_AEGTA</name>
<feature type="region of interest" description="Disordered" evidence="1">
    <location>
        <begin position="19"/>
        <end position="40"/>
    </location>
</feature>
<proteinExistence type="predicted"/>
<dbReference type="PANTHER" id="PTHR35166">
    <property type="entry name" value="OS05G0193700 PROTEIN-RELATED"/>
    <property type="match status" value="1"/>
</dbReference>
<evidence type="ECO:0000313" key="2">
    <source>
        <dbReference type="EnsemblPlants" id="EMT18071"/>
    </source>
</evidence>
<dbReference type="EnsemblPlants" id="EMT18071">
    <property type="protein sequence ID" value="EMT18071"/>
    <property type="gene ID" value="F775_09059"/>
</dbReference>
<organism evidence="2">
    <name type="scientific">Aegilops tauschii</name>
    <name type="common">Tausch's goatgrass</name>
    <name type="synonym">Aegilops squarrosa</name>
    <dbReference type="NCBI Taxonomy" id="37682"/>
    <lineage>
        <taxon>Eukaryota</taxon>
        <taxon>Viridiplantae</taxon>
        <taxon>Streptophyta</taxon>
        <taxon>Embryophyta</taxon>
        <taxon>Tracheophyta</taxon>
        <taxon>Spermatophyta</taxon>
        <taxon>Magnoliopsida</taxon>
        <taxon>Liliopsida</taxon>
        <taxon>Poales</taxon>
        <taxon>Poaceae</taxon>
        <taxon>BOP clade</taxon>
        <taxon>Pooideae</taxon>
        <taxon>Triticodae</taxon>
        <taxon>Triticeae</taxon>
        <taxon>Triticinae</taxon>
        <taxon>Aegilops</taxon>
    </lineage>
</organism>
<accession>R7W8A0</accession>
<evidence type="ECO:0000256" key="1">
    <source>
        <dbReference type="SAM" id="MobiDB-lite"/>
    </source>
</evidence>